<accession>A0A9P6I2H6</accession>
<keyword evidence="3" id="KW-1185">Reference proteome</keyword>
<dbReference type="Proteomes" id="UP000781932">
    <property type="component" value="Unassembled WGS sequence"/>
</dbReference>
<dbReference type="EMBL" id="JAATWM020000019">
    <property type="protein sequence ID" value="KAF9876098.1"/>
    <property type="molecule type" value="Genomic_DNA"/>
</dbReference>
<dbReference type="GeneID" id="62162335"/>
<sequence length="78" mass="8480">MGSIKKTSKPTPIRSSRPSDDTSSTIARCGSPTRQTSKATKKAKSGHKKDKKDIKKKDAVEGYDIGSDLAYMGSQFEE</sequence>
<feature type="compositionally biased region" description="Basic residues" evidence="1">
    <location>
        <begin position="39"/>
        <end position="50"/>
    </location>
</feature>
<evidence type="ECO:0000256" key="1">
    <source>
        <dbReference type="SAM" id="MobiDB-lite"/>
    </source>
</evidence>
<organism evidence="2 3">
    <name type="scientific">Colletotrichum karsti</name>
    <dbReference type="NCBI Taxonomy" id="1095194"/>
    <lineage>
        <taxon>Eukaryota</taxon>
        <taxon>Fungi</taxon>
        <taxon>Dikarya</taxon>
        <taxon>Ascomycota</taxon>
        <taxon>Pezizomycotina</taxon>
        <taxon>Sordariomycetes</taxon>
        <taxon>Hypocreomycetidae</taxon>
        <taxon>Glomerellales</taxon>
        <taxon>Glomerellaceae</taxon>
        <taxon>Colletotrichum</taxon>
        <taxon>Colletotrichum boninense species complex</taxon>
    </lineage>
</organism>
<dbReference type="AlphaFoldDB" id="A0A9P6I2H6"/>
<dbReference type="RefSeq" id="XP_038745559.1">
    <property type="nucleotide sequence ID" value="XM_038889261.1"/>
</dbReference>
<feature type="compositionally biased region" description="Low complexity" evidence="1">
    <location>
        <begin position="12"/>
        <end position="26"/>
    </location>
</feature>
<reference evidence="2" key="2">
    <citation type="submission" date="2020-11" db="EMBL/GenBank/DDBJ databases">
        <title>Whole genome sequencing of Colletotrichum sp.</title>
        <authorList>
            <person name="Li H."/>
        </authorList>
    </citation>
    <scope>NUCLEOTIDE SEQUENCE</scope>
    <source>
        <strain evidence="2">CkLH20</strain>
    </source>
</reference>
<reference evidence="2" key="1">
    <citation type="submission" date="2020-03" db="EMBL/GenBank/DDBJ databases">
        <authorList>
            <person name="He L."/>
        </authorList>
    </citation>
    <scope>NUCLEOTIDE SEQUENCE</scope>
    <source>
        <strain evidence="2">CkLH20</strain>
    </source>
</reference>
<evidence type="ECO:0000313" key="3">
    <source>
        <dbReference type="Proteomes" id="UP000781932"/>
    </source>
</evidence>
<gene>
    <name evidence="2" type="ORF">CkaCkLH20_06544</name>
</gene>
<evidence type="ECO:0000313" key="2">
    <source>
        <dbReference type="EMBL" id="KAF9876098.1"/>
    </source>
</evidence>
<feature type="region of interest" description="Disordered" evidence="1">
    <location>
        <begin position="1"/>
        <end position="56"/>
    </location>
</feature>
<comment type="caution">
    <text evidence="2">The sequence shown here is derived from an EMBL/GenBank/DDBJ whole genome shotgun (WGS) entry which is preliminary data.</text>
</comment>
<protein>
    <submittedName>
        <fullName evidence="2">Uncharacterized protein</fullName>
    </submittedName>
</protein>
<proteinExistence type="predicted"/>
<name>A0A9P6I2H6_9PEZI</name>